<evidence type="ECO:0000313" key="1">
    <source>
        <dbReference type="EMBL" id="ALE17134.1"/>
    </source>
</evidence>
<dbReference type="EMBL" id="CP012669">
    <property type="protein sequence ID" value="ALE17134.1"/>
    <property type="molecule type" value="Genomic_DNA"/>
</dbReference>
<proteinExistence type="predicted"/>
<dbReference type="STRING" id="361183.AMC99_01846"/>
<dbReference type="PATRIC" id="fig|361183.4.peg.1819"/>
<dbReference type="KEGG" id="aep:AMC99_01846"/>
<organism evidence="1 2">
    <name type="scientific">Altererythrobacter epoxidivorans</name>
    <dbReference type="NCBI Taxonomy" id="361183"/>
    <lineage>
        <taxon>Bacteria</taxon>
        <taxon>Pseudomonadati</taxon>
        <taxon>Pseudomonadota</taxon>
        <taxon>Alphaproteobacteria</taxon>
        <taxon>Sphingomonadales</taxon>
        <taxon>Erythrobacteraceae</taxon>
        <taxon>Altererythrobacter</taxon>
    </lineage>
</organism>
<name>A0A0M4LW14_9SPHN</name>
<gene>
    <name evidence="1" type="ORF">AMC99_01846</name>
</gene>
<dbReference type="Proteomes" id="UP000057938">
    <property type="component" value="Chromosome"/>
</dbReference>
<keyword evidence="2" id="KW-1185">Reference proteome</keyword>
<accession>A0A0M4LW14</accession>
<reference evidence="1 2" key="1">
    <citation type="submission" date="2015-09" db="EMBL/GenBank/DDBJ databases">
        <title>Complete genome sequence of a benzo[a]pyrene-degrading bacterium Altererythrobacter epoxidivorans CGMCC 1.7731T.</title>
        <authorList>
            <person name="Li Z."/>
            <person name="Cheng H."/>
            <person name="Huo Y."/>
            <person name="Xu X."/>
        </authorList>
    </citation>
    <scope>NUCLEOTIDE SEQUENCE [LARGE SCALE GENOMIC DNA]</scope>
    <source>
        <strain evidence="1 2">CGMCC 1.7731</strain>
    </source>
</reference>
<protein>
    <submittedName>
        <fullName evidence="1">Uncharacterized protein</fullName>
    </submittedName>
</protein>
<dbReference type="AlphaFoldDB" id="A0A0M4LW14"/>
<evidence type="ECO:0000313" key="2">
    <source>
        <dbReference type="Proteomes" id="UP000057938"/>
    </source>
</evidence>
<sequence length="131" mass="13722">MAVLAAVSACSETETAPDAAATEEVAAAETAEVMAADGGPAYGNFRVTRADGTVIMEDVREDGTWTATMADGTTETGTWVQKPGEYCTTDDKEGAVEKCHPEKIDENGVWVSTDPDDGTTVTVERIEATAE</sequence>